<protein>
    <submittedName>
        <fullName evidence="9">ABC transporter permease</fullName>
    </submittedName>
</protein>
<evidence type="ECO:0000256" key="3">
    <source>
        <dbReference type="ARBA" id="ARBA00022692"/>
    </source>
</evidence>
<feature type="transmembrane region" description="Helical" evidence="6">
    <location>
        <begin position="421"/>
        <end position="443"/>
    </location>
</feature>
<evidence type="ECO:0000256" key="5">
    <source>
        <dbReference type="ARBA" id="ARBA00023136"/>
    </source>
</evidence>
<dbReference type="GO" id="GO:0022857">
    <property type="term" value="F:transmembrane transporter activity"/>
    <property type="evidence" value="ECO:0007669"/>
    <property type="project" value="TreeGrafter"/>
</dbReference>
<dbReference type="PANTHER" id="PTHR30572">
    <property type="entry name" value="MEMBRANE COMPONENT OF TRANSPORTER-RELATED"/>
    <property type="match status" value="1"/>
</dbReference>
<dbReference type="Proteomes" id="UP000812270">
    <property type="component" value="Unassembled WGS sequence"/>
</dbReference>
<evidence type="ECO:0000256" key="1">
    <source>
        <dbReference type="ARBA" id="ARBA00004651"/>
    </source>
</evidence>
<feature type="domain" description="ABC3 transporter permease C-terminal" evidence="7">
    <location>
        <begin position="289"/>
        <end position="405"/>
    </location>
</feature>
<dbReference type="InterPro" id="IPR050250">
    <property type="entry name" value="Macrolide_Exporter_MacB"/>
</dbReference>
<evidence type="ECO:0000313" key="9">
    <source>
        <dbReference type="EMBL" id="MBV4359509.1"/>
    </source>
</evidence>
<evidence type="ECO:0000259" key="7">
    <source>
        <dbReference type="Pfam" id="PF02687"/>
    </source>
</evidence>
<evidence type="ECO:0000313" key="10">
    <source>
        <dbReference type="Proteomes" id="UP000812270"/>
    </source>
</evidence>
<feature type="transmembrane region" description="Helical" evidence="6">
    <location>
        <begin position="376"/>
        <end position="400"/>
    </location>
</feature>
<dbReference type="PANTHER" id="PTHR30572:SF18">
    <property type="entry name" value="ABC-TYPE MACROLIDE FAMILY EXPORT SYSTEM PERMEASE COMPONENT 2"/>
    <property type="match status" value="1"/>
</dbReference>
<evidence type="ECO:0000256" key="6">
    <source>
        <dbReference type="SAM" id="Phobius"/>
    </source>
</evidence>
<comment type="subcellular location">
    <subcellularLocation>
        <location evidence="1">Cell membrane</location>
        <topology evidence="1">Multi-pass membrane protein</topology>
    </subcellularLocation>
</comment>
<sequence>MWKHYLVTAFRNLKRQKVFSGINITGLSLGIATFLILVSYVQYEFSYDAYFPNHKNVYRIDYAEKQNNDYILKTSRTHTALSTVAGKQVSEIQYITKAYYEECLLFNDRAKEHLNCLWVDSSFLNVFDLPLIRGNRDKALVAPFSVAISKSVANSFFGTEDPIGKTVYFNEHVPLNVSAVYEDIPSNASLQHKFLISFTTLDKMLNWNGYGDFGGAWAFTFVSLYPQSNINAVNSKLEKIASDNISSLRTRHLTGSYSMRPITDVHFATGLTGDIEPVRNKTLLYALLSVAIFILIAAWVNYINLSLAQSFQRADEIVVRKVYGAGLSHITQQFMTEAFLISIITSIIGFTIYFMLQSFLSHYIATNFASTSSFVLTLLMCIPVIMLCTALIAIYPARVIAKYKPAFILKRQYNNGSNKNILQKGLVTFQLCLSVFTIGYTIIAFKQINYMRHFDVGFNTDQTISLRGPASRNMDSVRYQHFVAFRNEVLSNSAFSSGTASMNIPGQELRFHDEGVRLVGGNNEKKQSYWVSQIDDGYIGTFGLQLLAGRNIGERDKGNGCIVNESAAKALGFTSPQQAINAQLLSGKDKPLQIVGVIQDYHQESLRKKVEPVIFKFEHPFEFGYYTFRTKTASRGDALSFLQDAYKKHFPNDPFVYYFMDNFFAKQYESDVIFGKLLALFSIMSIVVASLGLFGLASLNVQLRTKEIGIRKVVGASVSSILLLLSKDYIKLTIIGFIIASPILYYINNQWLSLFSYRISLHWWMFVLPGLIVLLIAWGIVCIQSLRAANVNPVRTLRSE</sequence>
<organism evidence="9 10">
    <name type="scientific">Pinibacter aurantiacus</name>
    <dbReference type="NCBI Taxonomy" id="2851599"/>
    <lineage>
        <taxon>Bacteria</taxon>
        <taxon>Pseudomonadati</taxon>
        <taxon>Bacteroidota</taxon>
        <taxon>Chitinophagia</taxon>
        <taxon>Chitinophagales</taxon>
        <taxon>Chitinophagaceae</taxon>
        <taxon>Pinibacter</taxon>
    </lineage>
</organism>
<feature type="transmembrane region" description="Helical" evidence="6">
    <location>
        <begin position="338"/>
        <end position="356"/>
    </location>
</feature>
<feature type="transmembrane region" description="Helical" evidence="6">
    <location>
        <begin position="763"/>
        <end position="783"/>
    </location>
</feature>
<feature type="domain" description="ABC3 transporter permease C-terminal" evidence="7">
    <location>
        <begin position="680"/>
        <end position="793"/>
    </location>
</feature>
<dbReference type="RefSeq" id="WP_217793747.1">
    <property type="nucleotide sequence ID" value="NZ_JAHSPG010000015.1"/>
</dbReference>
<name>A0A9E2W605_9BACT</name>
<dbReference type="GO" id="GO:0005886">
    <property type="term" value="C:plasma membrane"/>
    <property type="evidence" value="ECO:0007669"/>
    <property type="project" value="UniProtKB-SubCell"/>
</dbReference>
<proteinExistence type="predicted"/>
<reference evidence="9" key="1">
    <citation type="submission" date="2021-06" db="EMBL/GenBank/DDBJ databases">
        <authorList>
            <person name="Huq M.A."/>
        </authorList>
    </citation>
    <scope>NUCLEOTIDE SEQUENCE</scope>
    <source>
        <strain evidence="9">MAH-26</strain>
    </source>
</reference>
<dbReference type="EMBL" id="JAHSPG010000015">
    <property type="protein sequence ID" value="MBV4359509.1"/>
    <property type="molecule type" value="Genomic_DNA"/>
</dbReference>
<keyword evidence="3 6" id="KW-0812">Transmembrane</keyword>
<keyword evidence="2" id="KW-1003">Cell membrane</keyword>
<feature type="transmembrane region" description="Helical" evidence="6">
    <location>
        <begin position="21"/>
        <end position="43"/>
    </location>
</feature>
<feature type="domain" description="MacB-like periplasmic core" evidence="8">
    <location>
        <begin position="20"/>
        <end position="239"/>
    </location>
</feature>
<evidence type="ECO:0000259" key="8">
    <source>
        <dbReference type="Pfam" id="PF12704"/>
    </source>
</evidence>
<gene>
    <name evidence="9" type="ORF">KTO63_20230</name>
</gene>
<feature type="transmembrane region" description="Helical" evidence="6">
    <location>
        <begin position="283"/>
        <end position="303"/>
    </location>
</feature>
<dbReference type="InterPro" id="IPR003838">
    <property type="entry name" value="ABC3_permease_C"/>
</dbReference>
<feature type="transmembrane region" description="Helical" evidence="6">
    <location>
        <begin position="677"/>
        <end position="701"/>
    </location>
</feature>
<comment type="caution">
    <text evidence="9">The sequence shown here is derived from an EMBL/GenBank/DDBJ whole genome shotgun (WGS) entry which is preliminary data.</text>
</comment>
<dbReference type="Pfam" id="PF12704">
    <property type="entry name" value="MacB_PCD"/>
    <property type="match status" value="1"/>
</dbReference>
<dbReference type="AlphaFoldDB" id="A0A9E2W605"/>
<evidence type="ECO:0000256" key="2">
    <source>
        <dbReference type="ARBA" id="ARBA00022475"/>
    </source>
</evidence>
<accession>A0A9E2W605</accession>
<keyword evidence="10" id="KW-1185">Reference proteome</keyword>
<evidence type="ECO:0000256" key="4">
    <source>
        <dbReference type="ARBA" id="ARBA00022989"/>
    </source>
</evidence>
<dbReference type="Pfam" id="PF02687">
    <property type="entry name" value="FtsX"/>
    <property type="match status" value="2"/>
</dbReference>
<keyword evidence="4 6" id="KW-1133">Transmembrane helix</keyword>
<keyword evidence="5 6" id="KW-0472">Membrane</keyword>
<feature type="transmembrane region" description="Helical" evidence="6">
    <location>
        <begin position="729"/>
        <end position="747"/>
    </location>
</feature>
<dbReference type="InterPro" id="IPR025857">
    <property type="entry name" value="MacB_PCD"/>
</dbReference>